<evidence type="ECO:0000313" key="3">
    <source>
        <dbReference type="Proteomes" id="UP000182977"/>
    </source>
</evidence>
<dbReference type="OrthoDB" id="9809635at2"/>
<dbReference type="EMBL" id="LT629791">
    <property type="protein sequence ID" value="SDU78194.1"/>
    <property type="molecule type" value="Genomic_DNA"/>
</dbReference>
<dbReference type="AlphaFoldDB" id="A0A1H2LBL1"/>
<accession>A0A1H2LBL1</accession>
<proteinExistence type="predicted"/>
<dbReference type="Pfam" id="PF00144">
    <property type="entry name" value="Beta-lactamase"/>
    <property type="match status" value="1"/>
</dbReference>
<reference evidence="3" key="1">
    <citation type="submission" date="2016-10" db="EMBL/GenBank/DDBJ databases">
        <authorList>
            <person name="Varghese N."/>
            <person name="Submissions S."/>
        </authorList>
    </citation>
    <scope>NUCLEOTIDE SEQUENCE [LARGE SCALE GENOMIC DNA]</scope>
    <source>
        <strain evidence="3">DSM 45079</strain>
    </source>
</reference>
<dbReference type="PANTHER" id="PTHR43319:SF3">
    <property type="entry name" value="BETA-LACTAMASE-RELATED DOMAIN-CONTAINING PROTEIN"/>
    <property type="match status" value="1"/>
</dbReference>
<protein>
    <submittedName>
        <fullName evidence="2">CubicO group peptidase, beta-lactamase class C family</fullName>
    </submittedName>
</protein>
<dbReference type="RefSeq" id="WP_046769668.1">
    <property type="nucleotide sequence ID" value="NZ_KQ061238.1"/>
</dbReference>
<dbReference type="PANTHER" id="PTHR43319">
    <property type="entry name" value="BETA-LACTAMASE-RELATED"/>
    <property type="match status" value="1"/>
</dbReference>
<evidence type="ECO:0000259" key="1">
    <source>
        <dbReference type="Pfam" id="PF00144"/>
    </source>
</evidence>
<keyword evidence="3" id="KW-1185">Reference proteome</keyword>
<organism evidence="2 3">
    <name type="scientific">Jiangella alkaliphila</name>
    <dbReference type="NCBI Taxonomy" id="419479"/>
    <lineage>
        <taxon>Bacteria</taxon>
        <taxon>Bacillati</taxon>
        <taxon>Actinomycetota</taxon>
        <taxon>Actinomycetes</taxon>
        <taxon>Jiangellales</taxon>
        <taxon>Jiangellaceae</taxon>
        <taxon>Jiangella</taxon>
    </lineage>
</organism>
<dbReference type="Gene3D" id="3.40.710.10">
    <property type="entry name" value="DD-peptidase/beta-lactamase superfamily"/>
    <property type="match status" value="1"/>
</dbReference>
<dbReference type="Proteomes" id="UP000182977">
    <property type="component" value="Chromosome I"/>
</dbReference>
<gene>
    <name evidence="2" type="ORF">SAMN04488563_5730</name>
</gene>
<evidence type="ECO:0000313" key="2">
    <source>
        <dbReference type="EMBL" id="SDU78194.1"/>
    </source>
</evidence>
<feature type="domain" description="Beta-lactamase-related" evidence="1">
    <location>
        <begin position="26"/>
        <end position="380"/>
    </location>
</feature>
<dbReference type="InterPro" id="IPR012338">
    <property type="entry name" value="Beta-lactam/transpept-like"/>
</dbReference>
<name>A0A1H2LBL1_9ACTN</name>
<sequence>MTSSVDGHTAAGFEDLRHAFAAAFEGKPRMGAALAVRQHGEVVVDLWGGAADHRAGRPWRQDTTSVVFSCTKGLMSILAARLVQDGRLDYDAPVAAYWPEFAQAGKSGVLVRHVLAHRAGLSAPRRAFTRADLTDWATMTTALAEQEPLWEPGTGHAYHALTHGWLVGEIIRRVTGRSPGQFLAETVTAPLCADTWLGLPPQERDRVAHLHVGPSLTRLVAERARDRAPGVPDWPHLGLTLGGAFPPDLADGFNDHRVQAAENPGAGVVATARALATIWSATVTTTDGVRLLDDATVTRAVEVQTDDPPVLDVLPPWPRWGMGFQLDSSARRYLTPAGFGHDGAGGQVSFADPTTGIGFAFLTNQLEAGEDDDRATHIVDTLRRVVSHDHPGSRV</sequence>
<dbReference type="SUPFAM" id="SSF56601">
    <property type="entry name" value="beta-lactamase/transpeptidase-like"/>
    <property type="match status" value="1"/>
</dbReference>
<dbReference type="InterPro" id="IPR001466">
    <property type="entry name" value="Beta-lactam-related"/>
</dbReference>
<dbReference type="InterPro" id="IPR052907">
    <property type="entry name" value="Beta-lactamase/esterase"/>
</dbReference>
<dbReference type="STRING" id="419479.SAMN04488563_5730"/>